<dbReference type="EMBL" id="CM037151">
    <property type="protein sequence ID" value="KAH7842794.1"/>
    <property type="molecule type" value="Genomic_DNA"/>
</dbReference>
<evidence type="ECO:0000313" key="1">
    <source>
        <dbReference type="EMBL" id="KAH7842794.1"/>
    </source>
</evidence>
<name>A0ACB7XPP8_9ERIC</name>
<accession>A0ACB7XPP8</accession>
<organism evidence="1 2">
    <name type="scientific">Vaccinium darrowii</name>
    <dbReference type="NCBI Taxonomy" id="229202"/>
    <lineage>
        <taxon>Eukaryota</taxon>
        <taxon>Viridiplantae</taxon>
        <taxon>Streptophyta</taxon>
        <taxon>Embryophyta</taxon>
        <taxon>Tracheophyta</taxon>
        <taxon>Spermatophyta</taxon>
        <taxon>Magnoliopsida</taxon>
        <taxon>eudicotyledons</taxon>
        <taxon>Gunneridae</taxon>
        <taxon>Pentapetalae</taxon>
        <taxon>asterids</taxon>
        <taxon>Ericales</taxon>
        <taxon>Ericaceae</taxon>
        <taxon>Vaccinioideae</taxon>
        <taxon>Vaccinieae</taxon>
        <taxon>Vaccinium</taxon>
    </lineage>
</organism>
<comment type="caution">
    <text evidence="1">The sequence shown here is derived from an EMBL/GenBank/DDBJ whole genome shotgun (WGS) entry which is preliminary data.</text>
</comment>
<protein>
    <submittedName>
        <fullName evidence="1">Uncharacterized protein</fullName>
    </submittedName>
</protein>
<dbReference type="Proteomes" id="UP000828048">
    <property type="component" value="Chromosome 1"/>
</dbReference>
<reference evidence="1 2" key="1">
    <citation type="journal article" date="2021" name="Hortic Res">
        <title>High-quality reference genome and annotation aids understanding of berry development for evergreen blueberry (Vaccinium darrowii).</title>
        <authorList>
            <person name="Yu J."/>
            <person name="Hulse-Kemp A.M."/>
            <person name="Babiker E."/>
            <person name="Staton M."/>
        </authorList>
    </citation>
    <scope>NUCLEOTIDE SEQUENCE [LARGE SCALE GENOMIC DNA]</scope>
    <source>
        <strain evidence="2">cv. NJ 8807/NJ 8810</strain>
        <tissue evidence="1">Young leaf</tissue>
    </source>
</reference>
<keyword evidence="2" id="KW-1185">Reference proteome</keyword>
<gene>
    <name evidence="1" type="ORF">Vadar_009326</name>
</gene>
<evidence type="ECO:0000313" key="2">
    <source>
        <dbReference type="Proteomes" id="UP000828048"/>
    </source>
</evidence>
<proteinExistence type="predicted"/>
<sequence>MASSMLLFIILPYFITCAIAPTGLSNCTTTTTTIGPSPGTAYANASCTVVVNSSSPINNPSSKPPSSEPSSRPIISPSSEPPSSKPPSSEPSSRPIISPSSEPPSSKPRVDRPHKNRIAIIAGSVSAALVVFCLLILIFLTKFSKTSTEDLEDYIPHVPGMPVINYSQVLINLRGTPGYIAPELGHSEITTKVDIYSFGIVLLEIVRGRKKFDETRSESSRHLLTLLHNKAREDKLLDIVDNLNQEMPENGEEMLRMIRTAAWCLQNDPTRRPLMSTVVKVLEGLMEVVPNISYEFTHAMGSASNAKGRASATIGSASNANGRASATQQASVLSNPR</sequence>